<feature type="domain" description="Response regulatory" evidence="8">
    <location>
        <begin position="14"/>
        <end position="130"/>
    </location>
</feature>
<gene>
    <name evidence="9" type="ORF">K7G82_20490</name>
</gene>
<dbReference type="SMART" id="SM00448">
    <property type="entry name" value="REC"/>
    <property type="match status" value="1"/>
</dbReference>
<evidence type="ECO:0000256" key="4">
    <source>
        <dbReference type="ARBA" id="ARBA00023125"/>
    </source>
</evidence>
<proteinExistence type="predicted"/>
<keyword evidence="2" id="KW-0902">Two-component regulatory system</keyword>
<evidence type="ECO:0000256" key="2">
    <source>
        <dbReference type="ARBA" id="ARBA00023012"/>
    </source>
</evidence>
<reference evidence="9 10" key="1">
    <citation type="submission" date="2021-08" db="EMBL/GenBank/DDBJ databases">
        <authorList>
            <person name="Tuo L."/>
        </authorList>
    </citation>
    <scope>NUCLEOTIDE SEQUENCE [LARGE SCALE GENOMIC DNA]</scope>
    <source>
        <strain evidence="9 10">JCM 31229</strain>
    </source>
</reference>
<dbReference type="Pfam" id="PF00072">
    <property type="entry name" value="Response_reg"/>
    <property type="match status" value="1"/>
</dbReference>
<sequence>MDQASTHAPGGTRDILVVDGDSGSRDEIGRKLIQGGYRASLCSSAREALDRMQGRCFDLILLDMELRGQAGFSVLSEIRSNHATTHVPVMMVSARNDPGAVIEALNAGADDHIAKPFAFDVLAARMERLIERARNIAELRRSNIALDERIAHRAIEIGELRERIAFMQAERQRLQQQIDRMSA</sequence>
<dbReference type="InterPro" id="IPR039420">
    <property type="entry name" value="WalR-like"/>
</dbReference>
<evidence type="ECO:0000256" key="7">
    <source>
        <dbReference type="SAM" id="MobiDB-lite"/>
    </source>
</evidence>
<evidence type="ECO:0000313" key="10">
    <source>
        <dbReference type="Proteomes" id="UP000706039"/>
    </source>
</evidence>
<evidence type="ECO:0000256" key="3">
    <source>
        <dbReference type="ARBA" id="ARBA00023015"/>
    </source>
</evidence>
<dbReference type="Proteomes" id="UP000706039">
    <property type="component" value="Unassembled WGS sequence"/>
</dbReference>
<dbReference type="PROSITE" id="PS50110">
    <property type="entry name" value="RESPONSE_REGULATORY"/>
    <property type="match status" value="1"/>
</dbReference>
<keyword evidence="3" id="KW-0805">Transcription regulation</keyword>
<feature type="modified residue" description="4-aspartylphosphate" evidence="6">
    <location>
        <position position="63"/>
    </location>
</feature>
<evidence type="ECO:0000259" key="8">
    <source>
        <dbReference type="PROSITE" id="PS50110"/>
    </source>
</evidence>
<keyword evidence="1 6" id="KW-0597">Phosphoprotein</keyword>
<dbReference type="EMBL" id="JAINVV010000009">
    <property type="protein sequence ID" value="MBY8824694.1"/>
    <property type="molecule type" value="Genomic_DNA"/>
</dbReference>
<dbReference type="SUPFAM" id="SSF52172">
    <property type="entry name" value="CheY-like"/>
    <property type="match status" value="1"/>
</dbReference>
<dbReference type="Gene3D" id="3.40.50.2300">
    <property type="match status" value="1"/>
</dbReference>
<name>A0ABS7PTM6_9SPHN</name>
<evidence type="ECO:0000256" key="1">
    <source>
        <dbReference type="ARBA" id="ARBA00022553"/>
    </source>
</evidence>
<evidence type="ECO:0000313" key="9">
    <source>
        <dbReference type="EMBL" id="MBY8824694.1"/>
    </source>
</evidence>
<keyword evidence="10" id="KW-1185">Reference proteome</keyword>
<keyword evidence="5" id="KW-0804">Transcription</keyword>
<dbReference type="InterPro" id="IPR011006">
    <property type="entry name" value="CheY-like_superfamily"/>
</dbReference>
<evidence type="ECO:0000256" key="6">
    <source>
        <dbReference type="PROSITE-ProRule" id="PRU00169"/>
    </source>
</evidence>
<evidence type="ECO:0000256" key="5">
    <source>
        <dbReference type="ARBA" id="ARBA00023163"/>
    </source>
</evidence>
<keyword evidence="4" id="KW-0238">DNA-binding</keyword>
<accession>A0ABS7PTM6</accession>
<dbReference type="RefSeq" id="WP_222991774.1">
    <property type="nucleotide sequence ID" value="NZ_JAINVV010000009.1"/>
</dbReference>
<feature type="region of interest" description="Disordered" evidence="7">
    <location>
        <begin position="1"/>
        <end position="21"/>
    </location>
</feature>
<dbReference type="PANTHER" id="PTHR48111">
    <property type="entry name" value="REGULATOR OF RPOS"/>
    <property type="match status" value="1"/>
</dbReference>
<comment type="caution">
    <text evidence="9">The sequence shown here is derived from an EMBL/GenBank/DDBJ whole genome shotgun (WGS) entry which is preliminary data.</text>
</comment>
<protein>
    <submittedName>
        <fullName evidence="9">Response regulator transcription factor</fullName>
    </submittedName>
</protein>
<organism evidence="9 10">
    <name type="scientific">Sphingomonas colocasiae</name>
    <dbReference type="NCBI Taxonomy" id="1848973"/>
    <lineage>
        <taxon>Bacteria</taxon>
        <taxon>Pseudomonadati</taxon>
        <taxon>Pseudomonadota</taxon>
        <taxon>Alphaproteobacteria</taxon>
        <taxon>Sphingomonadales</taxon>
        <taxon>Sphingomonadaceae</taxon>
        <taxon>Sphingomonas</taxon>
    </lineage>
</organism>
<dbReference type="PANTHER" id="PTHR48111:SF1">
    <property type="entry name" value="TWO-COMPONENT RESPONSE REGULATOR ORR33"/>
    <property type="match status" value="1"/>
</dbReference>
<dbReference type="InterPro" id="IPR001789">
    <property type="entry name" value="Sig_transdc_resp-reg_receiver"/>
</dbReference>